<proteinExistence type="predicted"/>
<name>A0ABS0S1N9_PECPM</name>
<dbReference type="Proteomes" id="UP001194579">
    <property type="component" value="Unassembled WGS sequence"/>
</dbReference>
<keyword evidence="2" id="KW-1185">Reference proteome</keyword>
<comment type="caution">
    <text evidence="1">The sequence shown here is derived from an EMBL/GenBank/DDBJ whole genome shotgun (WGS) entry which is preliminary data.</text>
</comment>
<evidence type="ECO:0000313" key="2">
    <source>
        <dbReference type="Proteomes" id="UP001194579"/>
    </source>
</evidence>
<sequence>MWFFISYHIVERCWSLLKACRWVAIRYEKTVRNYLSLVKLVCIRLFIRNEVIY</sequence>
<reference evidence="2" key="1">
    <citation type="submission" date="2023-07" db="EMBL/GenBank/DDBJ databases">
        <title>Identification of Pectobacterium versatile causing blackleg of potato from New York State with a whole genome sequencing approach.</title>
        <authorList>
            <person name="Ma X."/>
            <person name="Swingle B."/>
        </authorList>
    </citation>
    <scope>NUCLEOTIDE SEQUENCE [LARGE SCALE GENOMIC DNA]</scope>
    <source>
        <strain evidence="2">NY1588A</strain>
    </source>
</reference>
<gene>
    <name evidence="1" type="ORF">F6Q06_10900</name>
</gene>
<evidence type="ECO:0000313" key="1">
    <source>
        <dbReference type="EMBL" id="MBI0554994.1"/>
    </source>
</evidence>
<dbReference type="EMBL" id="WABS01000019">
    <property type="protein sequence ID" value="MBI0554994.1"/>
    <property type="molecule type" value="Genomic_DNA"/>
</dbReference>
<accession>A0ABS0S1N9</accession>
<organism evidence="1 2">
    <name type="scientific">Pectobacterium parmentieri</name>
    <dbReference type="NCBI Taxonomy" id="1905730"/>
    <lineage>
        <taxon>Bacteria</taxon>
        <taxon>Pseudomonadati</taxon>
        <taxon>Pseudomonadota</taxon>
        <taxon>Gammaproteobacteria</taxon>
        <taxon>Enterobacterales</taxon>
        <taxon>Pectobacteriaceae</taxon>
        <taxon>Pectobacterium</taxon>
    </lineage>
</organism>
<protein>
    <submittedName>
        <fullName evidence="1">Transposase</fullName>
    </submittedName>
</protein>